<proteinExistence type="predicted"/>
<organism evidence="2 3">
    <name type="scientific">Candidatus Methylocalor cossyra</name>
    <dbReference type="NCBI Taxonomy" id="3108543"/>
    <lineage>
        <taxon>Bacteria</taxon>
        <taxon>Pseudomonadati</taxon>
        <taxon>Pseudomonadota</taxon>
        <taxon>Gammaproteobacteria</taxon>
        <taxon>Methylococcales</taxon>
        <taxon>Methylococcaceae</taxon>
        <taxon>Candidatus Methylocalor</taxon>
    </lineage>
</organism>
<protein>
    <submittedName>
        <fullName evidence="2">ATP-dependent zinc protease</fullName>
    </submittedName>
</protein>
<gene>
    <name evidence="2" type="ORF">MECH1_V1_1237</name>
</gene>
<dbReference type="PANTHER" id="PTHR38037:SF1">
    <property type="entry name" value="ATP-DEPENDENT ZINC PROTEASE DOMAIN-CONTAINING PROTEIN-RELATED"/>
    <property type="match status" value="1"/>
</dbReference>
<name>A0ABP1C6Y0_9GAMM</name>
<dbReference type="Proteomes" id="UP001497493">
    <property type="component" value="Chromosome"/>
</dbReference>
<evidence type="ECO:0000313" key="3">
    <source>
        <dbReference type="Proteomes" id="UP001497493"/>
    </source>
</evidence>
<dbReference type="SUPFAM" id="SSF50630">
    <property type="entry name" value="Acid proteases"/>
    <property type="match status" value="1"/>
</dbReference>
<feature type="domain" description="Retropepsin-like aspartic endopeptidase" evidence="1">
    <location>
        <begin position="9"/>
        <end position="142"/>
    </location>
</feature>
<evidence type="ECO:0000313" key="2">
    <source>
        <dbReference type="EMBL" id="CAL1240013.1"/>
    </source>
</evidence>
<dbReference type="Gene3D" id="2.40.70.10">
    <property type="entry name" value="Acid Proteases"/>
    <property type="match status" value="1"/>
</dbReference>
<dbReference type="InterPro" id="IPR008503">
    <property type="entry name" value="Asp_endopeptidase"/>
</dbReference>
<dbReference type="Pfam" id="PF05618">
    <property type="entry name" value="Zn_protease"/>
    <property type="match status" value="1"/>
</dbReference>
<dbReference type="InterPro" id="IPR021109">
    <property type="entry name" value="Peptidase_aspartic_dom_sf"/>
</dbReference>
<keyword evidence="2" id="KW-0645">Protease</keyword>
<evidence type="ECO:0000259" key="1">
    <source>
        <dbReference type="Pfam" id="PF05618"/>
    </source>
</evidence>
<sequence length="152" mass="17408">MDPECARLVIGWREWVRLDSLGLPPIKAKIDTGARTSALHAFKLTTFLRGGSRWVRFSIHPFQHDLSVVRSCEAPVVDRRAIADSGGHRQIRYIVQSDITLGNQTWSIELSLTRRETMRFRLLLGRTALNGRFLIDPGRSYCLGKRPRRLEP</sequence>
<dbReference type="EMBL" id="OZ026884">
    <property type="protein sequence ID" value="CAL1240013.1"/>
    <property type="molecule type" value="Genomic_DNA"/>
</dbReference>
<dbReference type="GO" id="GO:0006508">
    <property type="term" value="P:proteolysis"/>
    <property type="evidence" value="ECO:0007669"/>
    <property type="project" value="UniProtKB-KW"/>
</dbReference>
<reference evidence="2 3" key="1">
    <citation type="submission" date="2024-04" db="EMBL/GenBank/DDBJ databases">
        <authorList>
            <person name="Cremers G."/>
        </authorList>
    </citation>
    <scope>NUCLEOTIDE SEQUENCE [LARGE SCALE GENOMIC DNA]</scope>
    <source>
        <strain evidence="2">MeCH1-AG</strain>
    </source>
</reference>
<keyword evidence="2" id="KW-0378">Hydrolase</keyword>
<dbReference type="GO" id="GO:0008233">
    <property type="term" value="F:peptidase activity"/>
    <property type="evidence" value="ECO:0007669"/>
    <property type="project" value="UniProtKB-KW"/>
</dbReference>
<accession>A0ABP1C6Y0</accession>
<dbReference type="RefSeq" id="WP_348759530.1">
    <property type="nucleotide sequence ID" value="NZ_OZ026884.1"/>
</dbReference>
<keyword evidence="3" id="KW-1185">Reference proteome</keyword>
<dbReference type="PANTHER" id="PTHR38037">
    <property type="entry name" value="ZN_PROTEASE DOMAIN-CONTAINING PROTEIN"/>
    <property type="match status" value="1"/>
</dbReference>